<evidence type="ECO:0000259" key="2">
    <source>
        <dbReference type="Pfam" id="PF00582"/>
    </source>
</evidence>
<evidence type="ECO:0000256" key="1">
    <source>
        <dbReference type="ARBA" id="ARBA00008791"/>
    </source>
</evidence>
<proteinExistence type="inferred from homology"/>
<dbReference type="EMBL" id="BAABKG010000003">
    <property type="protein sequence ID" value="GAA5151031.1"/>
    <property type="molecule type" value="Genomic_DNA"/>
</dbReference>
<evidence type="ECO:0000313" key="4">
    <source>
        <dbReference type="Proteomes" id="UP001500221"/>
    </source>
</evidence>
<dbReference type="Pfam" id="PF00582">
    <property type="entry name" value="Usp"/>
    <property type="match status" value="1"/>
</dbReference>
<dbReference type="PANTHER" id="PTHR46268:SF6">
    <property type="entry name" value="UNIVERSAL STRESS PROTEIN UP12"/>
    <property type="match status" value="1"/>
</dbReference>
<keyword evidence="4" id="KW-1185">Reference proteome</keyword>
<comment type="caution">
    <text evidence="3">The sequence shown here is derived from an EMBL/GenBank/DDBJ whole genome shotgun (WGS) entry which is preliminary data.</text>
</comment>
<feature type="domain" description="UspA" evidence="2">
    <location>
        <begin position="2"/>
        <end position="131"/>
    </location>
</feature>
<comment type="similarity">
    <text evidence="1">Belongs to the universal stress protein A family.</text>
</comment>
<dbReference type="Gene3D" id="3.40.50.620">
    <property type="entry name" value="HUPs"/>
    <property type="match status" value="1"/>
</dbReference>
<dbReference type="InterPro" id="IPR014729">
    <property type="entry name" value="Rossmann-like_a/b/a_fold"/>
</dbReference>
<protein>
    <submittedName>
        <fullName evidence="3">Universal stress protein</fullName>
    </submittedName>
</protein>
<dbReference type="InterPro" id="IPR006015">
    <property type="entry name" value="Universal_stress_UspA"/>
</dbReference>
<dbReference type="PANTHER" id="PTHR46268">
    <property type="entry name" value="STRESS RESPONSE PROTEIN NHAX"/>
    <property type="match status" value="1"/>
</dbReference>
<dbReference type="InterPro" id="IPR006016">
    <property type="entry name" value="UspA"/>
</dbReference>
<sequence length="136" mass="14650">MTVVVGYVPNEYGEVALEAGLVEARRRGQPLVVVNASRGDTLVDRKYLSTDARADLERRLADEGARVGVETEVRQALVPDVAEEVVRVAHEVEASLLVIGMRRRTPVGKMLLGSAAQRILLDAACPVLAVKPPEPA</sequence>
<organism evidence="3 4">
    <name type="scientific">Nocardioides marinquilinus</name>
    <dbReference type="NCBI Taxonomy" id="1210400"/>
    <lineage>
        <taxon>Bacteria</taxon>
        <taxon>Bacillati</taxon>
        <taxon>Actinomycetota</taxon>
        <taxon>Actinomycetes</taxon>
        <taxon>Propionibacteriales</taxon>
        <taxon>Nocardioidaceae</taxon>
        <taxon>Nocardioides</taxon>
    </lineage>
</organism>
<evidence type="ECO:0000313" key="3">
    <source>
        <dbReference type="EMBL" id="GAA5151031.1"/>
    </source>
</evidence>
<dbReference type="SUPFAM" id="SSF52402">
    <property type="entry name" value="Adenine nucleotide alpha hydrolases-like"/>
    <property type="match status" value="1"/>
</dbReference>
<gene>
    <name evidence="3" type="ORF">GCM10023340_29230</name>
</gene>
<dbReference type="PRINTS" id="PR01438">
    <property type="entry name" value="UNVRSLSTRESS"/>
</dbReference>
<name>A0ABP9PRV8_9ACTN</name>
<dbReference type="CDD" id="cd00293">
    <property type="entry name" value="USP-like"/>
    <property type="match status" value="1"/>
</dbReference>
<accession>A0ABP9PRV8</accession>
<dbReference type="RefSeq" id="WP_345459862.1">
    <property type="nucleotide sequence ID" value="NZ_BAABKG010000003.1"/>
</dbReference>
<reference evidence="4" key="1">
    <citation type="journal article" date="2019" name="Int. J. Syst. Evol. Microbiol.">
        <title>The Global Catalogue of Microorganisms (GCM) 10K type strain sequencing project: providing services to taxonomists for standard genome sequencing and annotation.</title>
        <authorList>
            <consortium name="The Broad Institute Genomics Platform"/>
            <consortium name="The Broad Institute Genome Sequencing Center for Infectious Disease"/>
            <person name="Wu L."/>
            <person name="Ma J."/>
        </authorList>
    </citation>
    <scope>NUCLEOTIDE SEQUENCE [LARGE SCALE GENOMIC DNA]</scope>
    <source>
        <strain evidence="4">JCM 18459</strain>
    </source>
</reference>
<dbReference type="Proteomes" id="UP001500221">
    <property type="component" value="Unassembled WGS sequence"/>
</dbReference>